<comment type="caution">
    <text evidence="2">The sequence shown here is derived from an EMBL/GenBank/DDBJ whole genome shotgun (WGS) entry which is preliminary data.</text>
</comment>
<accession>A0A9Q1EFJ4</accession>
<reference evidence="2" key="1">
    <citation type="journal article" date="2023" name="Science">
        <title>Genome structures resolve the early diversification of teleost fishes.</title>
        <authorList>
            <person name="Parey E."/>
            <person name="Louis A."/>
            <person name="Montfort J."/>
            <person name="Bouchez O."/>
            <person name="Roques C."/>
            <person name="Iampietro C."/>
            <person name="Lluch J."/>
            <person name="Castinel A."/>
            <person name="Donnadieu C."/>
            <person name="Desvignes T."/>
            <person name="Floi Bucao C."/>
            <person name="Jouanno E."/>
            <person name="Wen M."/>
            <person name="Mejri S."/>
            <person name="Dirks R."/>
            <person name="Jansen H."/>
            <person name="Henkel C."/>
            <person name="Chen W.J."/>
            <person name="Zahm M."/>
            <person name="Cabau C."/>
            <person name="Klopp C."/>
            <person name="Thompson A.W."/>
            <person name="Robinson-Rechavi M."/>
            <person name="Braasch I."/>
            <person name="Lecointre G."/>
            <person name="Bobe J."/>
            <person name="Postlethwait J.H."/>
            <person name="Berthelot C."/>
            <person name="Roest Crollius H."/>
            <person name="Guiguen Y."/>
        </authorList>
    </citation>
    <scope>NUCLEOTIDE SEQUENCE</scope>
    <source>
        <strain evidence="2">WJC10195</strain>
    </source>
</reference>
<organism evidence="2 3">
    <name type="scientific">Synaphobranchus kaupii</name>
    <name type="common">Kaup's arrowtooth eel</name>
    <dbReference type="NCBI Taxonomy" id="118154"/>
    <lineage>
        <taxon>Eukaryota</taxon>
        <taxon>Metazoa</taxon>
        <taxon>Chordata</taxon>
        <taxon>Craniata</taxon>
        <taxon>Vertebrata</taxon>
        <taxon>Euteleostomi</taxon>
        <taxon>Actinopterygii</taxon>
        <taxon>Neopterygii</taxon>
        <taxon>Teleostei</taxon>
        <taxon>Anguilliformes</taxon>
        <taxon>Synaphobranchidae</taxon>
        <taxon>Synaphobranchus</taxon>
    </lineage>
</organism>
<dbReference type="Proteomes" id="UP001152622">
    <property type="component" value="Chromosome 18"/>
</dbReference>
<name>A0A9Q1EFJ4_SYNKA</name>
<gene>
    <name evidence="2" type="ORF">SKAU_G00368500</name>
</gene>
<protein>
    <submittedName>
        <fullName evidence="2">Uncharacterized protein</fullName>
    </submittedName>
</protein>
<feature type="region of interest" description="Disordered" evidence="1">
    <location>
        <begin position="1"/>
        <end position="38"/>
    </location>
</feature>
<keyword evidence="3" id="KW-1185">Reference proteome</keyword>
<dbReference type="EMBL" id="JAINUF010000018">
    <property type="protein sequence ID" value="KAJ8337884.1"/>
    <property type="molecule type" value="Genomic_DNA"/>
</dbReference>
<evidence type="ECO:0000313" key="2">
    <source>
        <dbReference type="EMBL" id="KAJ8337884.1"/>
    </source>
</evidence>
<sequence length="115" mass="12515">MNGDSLARSRARGRALSLAASVTEESADSDSTESTVRPRALAPPIAPLSLFARVTEVSAESAVRRPLAYSLTSDRRSLRSVLPRAFPLILTARGKRAGAIVRLGKRFKVTRRLWV</sequence>
<dbReference type="AlphaFoldDB" id="A0A9Q1EFJ4"/>
<evidence type="ECO:0000256" key="1">
    <source>
        <dbReference type="SAM" id="MobiDB-lite"/>
    </source>
</evidence>
<feature type="compositionally biased region" description="Low complexity" evidence="1">
    <location>
        <begin position="1"/>
        <end position="24"/>
    </location>
</feature>
<evidence type="ECO:0000313" key="3">
    <source>
        <dbReference type="Proteomes" id="UP001152622"/>
    </source>
</evidence>
<proteinExistence type="predicted"/>